<gene>
    <name evidence="2" type="ORF">ACFO3I_00610</name>
</gene>
<accession>A0ABV9JHU9</accession>
<evidence type="ECO:0000313" key="2">
    <source>
        <dbReference type="EMBL" id="MFC4653513.1"/>
    </source>
</evidence>
<protein>
    <recommendedName>
        <fullName evidence="4">DUF904 domain-containing protein</fullName>
    </recommendedName>
</protein>
<organism evidence="2 3">
    <name type="scientific">Rheinheimera marina</name>
    <dbReference type="NCBI Taxonomy" id="1774958"/>
    <lineage>
        <taxon>Bacteria</taxon>
        <taxon>Pseudomonadati</taxon>
        <taxon>Pseudomonadota</taxon>
        <taxon>Gammaproteobacteria</taxon>
        <taxon>Chromatiales</taxon>
        <taxon>Chromatiaceae</taxon>
        <taxon>Rheinheimera</taxon>
    </lineage>
</organism>
<reference evidence="3" key="1">
    <citation type="journal article" date="2019" name="Int. J. Syst. Evol. Microbiol.">
        <title>The Global Catalogue of Microorganisms (GCM) 10K type strain sequencing project: providing services to taxonomists for standard genome sequencing and annotation.</title>
        <authorList>
            <consortium name="The Broad Institute Genomics Platform"/>
            <consortium name="The Broad Institute Genome Sequencing Center for Infectious Disease"/>
            <person name="Wu L."/>
            <person name="Ma J."/>
        </authorList>
    </citation>
    <scope>NUCLEOTIDE SEQUENCE [LARGE SCALE GENOMIC DNA]</scope>
    <source>
        <strain evidence="3">DT28</strain>
    </source>
</reference>
<keyword evidence="1" id="KW-0175">Coiled coil</keyword>
<dbReference type="RefSeq" id="WP_377330872.1">
    <property type="nucleotide sequence ID" value="NZ_JBHSGB010000001.1"/>
</dbReference>
<evidence type="ECO:0000256" key="1">
    <source>
        <dbReference type="SAM" id="Coils"/>
    </source>
</evidence>
<evidence type="ECO:0008006" key="4">
    <source>
        <dbReference type="Google" id="ProtNLM"/>
    </source>
</evidence>
<name>A0ABV9JHU9_9GAMM</name>
<keyword evidence="3" id="KW-1185">Reference proteome</keyword>
<sequence length="67" mass="7816">MFDSQFQHLHQLVQGLISENQQLKQQVDDTKAQLETLELKTLENEEQQQQVQQHLQQLLQLFGKSAG</sequence>
<evidence type="ECO:0000313" key="3">
    <source>
        <dbReference type="Proteomes" id="UP001595962"/>
    </source>
</evidence>
<comment type="caution">
    <text evidence="2">The sequence shown here is derived from an EMBL/GenBank/DDBJ whole genome shotgun (WGS) entry which is preliminary data.</text>
</comment>
<proteinExistence type="predicted"/>
<dbReference type="Proteomes" id="UP001595962">
    <property type="component" value="Unassembled WGS sequence"/>
</dbReference>
<feature type="coiled-coil region" evidence="1">
    <location>
        <begin position="13"/>
        <end position="57"/>
    </location>
</feature>
<dbReference type="EMBL" id="JBHSGB010000001">
    <property type="protein sequence ID" value="MFC4653513.1"/>
    <property type="molecule type" value="Genomic_DNA"/>
</dbReference>